<dbReference type="AlphaFoldDB" id="A0A7R6TNH0"/>
<evidence type="ECO:0000313" key="5">
    <source>
        <dbReference type="EMBL" id="BBU68013.1"/>
    </source>
</evidence>
<evidence type="ECO:0000256" key="1">
    <source>
        <dbReference type="ARBA" id="ARBA00008361"/>
    </source>
</evidence>
<comment type="similarity">
    <text evidence="1">Belongs to the methyltransferase superfamily.</text>
</comment>
<name>A0A7R6TNH0_9RHOO</name>
<gene>
    <name evidence="5" type="ORF">ICHIAU1_02960</name>
</gene>
<dbReference type="Gene3D" id="3.40.50.150">
    <property type="entry name" value="Vaccinia Virus protein VP39"/>
    <property type="match status" value="1"/>
</dbReference>
<dbReference type="GO" id="GO:0032259">
    <property type="term" value="P:methylation"/>
    <property type="evidence" value="ECO:0007669"/>
    <property type="project" value="UniProtKB-KW"/>
</dbReference>
<proteinExistence type="inferred from homology"/>
<keyword evidence="2" id="KW-0489">Methyltransferase</keyword>
<dbReference type="RefSeq" id="WP_162049037.1">
    <property type="nucleotide sequence ID" value="NZ_AP022345.1"/>
</dbReference>
<reference evidence="6" key="1">
    <citation type="submission" date="2020-01" db="EMBL/GenBank/DDBJ databases">
        <title>Phosphoaccumulans saitamaens gen. nov., sp. nov., a polyphosphate accumulating bacterium isolated from surface river water.</title>
        <authorList>
            <person name="Watanabe K."/>
            <person name="Suda W."/>
        </authorList>
    </citation>
    <scope>NUCLEOTIDE SEQUENCE [LARGE SCALE GENOMIC DNA]</scope>
    <source>
        <strain evidence="6">ICHIAU1</strain>
    </source>
</reference>
<evidence type="ECO:0000256" key="2">
    <source>
        <dbReference type="ARBA" id="ARBA00022603"/>
    </source>
</evidence>
<dbReference type="Pfam" id="PF08241">
    <property type="entry name" value="Methyltransf_11"/>
    <property type="match status" value="1"/>
</dbReference>
<dbReference type="PANTHER" id="PTHR44942">
    <property type="entry name" value="METHYLTRANSF_11 DOMAIN-CONTAINING PROTEIN"/>
    <property type="match status" value="1"/>
</dbReference>
<dbReference type="Proteomes" id="UP000463961">
    <property type="component" value="Chromosome"/>
</dbReference>
<dbReference type="SUPFAM" id="SSF53335">
    <property type="entry name" value="S-adenosyl-L-methionine-dependent methyltransferases"/>
    <property type="match status" value="1"/>
</dbReference>
<dbReference type="CDD" id="cd02440">
    <property type="entry name" value="AdoMet_MTases"/>
    <property type="match status" value="1"/>
</dbReference>
<evidence type="ECO:0000259" key="4">
    <source>
        <dbReference type="Pfam" id="PF08241"/>
    </source>
</evidence>
<dbReference type="InterPro" id="IPR051052">
    <property type="entry name" value="Diverse_substrate_MTase"/>
</dbReference>
<keyword evidence="3" id="KW-0808">Transferase</keyword>
<feature type="domain" description="Methyltransferase type 11" evidence="4">
    <location>
        <begin position="53"/>
        <end position="149"/>
    </location>
</feature>
<organism evidence="5 6">
    <name type="scientific">Fluviibacter phosphoraccumulans</name>
    <dbReference type="NCBI Taxonomy" id="1751046"/>
    <lineage>
        <taxon>Bacteria</taxon>
        <taxon>Pseudomonadati</taxon>
        <taxon>Pseudomonadota</taxon>
        <taxon>Betaproteobacteria</taxon>
        <taxon>Rhodocyclales</taxon>
        <taxon>Fluviibacteraceae</taxon>
        <taxon>Fluviibacter</taxon>
    </lineage>
</organism>
<evidence type="ECO:0000313" key="6">
    <source>
        <dbReference type="Proteomes" id="UP000463961"/>
    </source>
</evidence>
<dbReference type="InterPro" id="IPR013216">
    <property type="entry name" value="Methyltransf_11"/>
</dbReference>
<sequence length="224" mass="25180">MKQNQIFSESEGDAWFNRNKDHIHAVSQVIDSPDVEYTLQALKPFASRINHVLEIGCSNGVKLESICSHLEAVGVGIEPSPKAVEAGNKRKKAARIQLLVGTGEKLPCEDASFDLVYFAFCLCLFDRNTLIQSLSEADRVLKPGGVLVITDFDPGFHHKRPYNHFSGLFSYKQDYASFYTQSGLYYLVGKHSFSHRTPTFDDAPDERVSTKILYKETDPYPIRG</sequence>
<dbReference type="GO" id="GO:0008757">
    <property type="term" value="F:S-adenosylmethionine-dependent methyltransferase activity"/>
    <property type="evidence" value="ECO:0007669"/>
    <property type="project" value="InterPro"/>
</dbReference>
<dbReference type="InterPro" id="IPR029063">
    <property type="entry name" value="SAM-dependent_MTases_sf"/>
</dbReference>
<accession>A0A7R6TNH0</accession>
<keyword evidence="6" id="KW-1185">Reference proteome</keyword>
<evidence type="ECO:0000256" key="3">
    <source>
        <dbReference type="ARBA" id="ARBA00022679"/>
    </source>
</evidence>
<dbReference type="PANTHER" id="PTHR44942:SF4">
    <property type="entry name" value="METHYLTRANSFERASE TYPE 11 DOMAIN-CONTAINING PROTEIN"/>
    <property type="match status" value="1"/>
</dbReference>
<dbReference type="EMBL" id="AP022345">
    <property type="protein sequence ID" value="BBU68013.1"/>
    <property type="molecule type" value="Genomic_DNA"/>
</dbReference>
<protein>
    <recommendedName>
        <fullName evidence="4">Methyltransferase type 11 domain-containing protein</fullName>
    </recommendedName>
</protein>
<dbReference type="OrthoDB" id="9772751at2"/>